<comment type="caution">
    <text evidence="12">The sequence shown here is derived from an EMBL/GenBank/DDBJ whole genome shotgun (WGS) entry which is preliminary data.</text>
</comment>
<evidence type="ECO:0000256" key="3">
    <source>
        <dbReference type="ARBA" id="ARBA00022553"/>
    </source>
</evidence>
<dbReference type="PROSITE" id="PS00710">
    <property type="entry name" value="PGM_PMM"/>
    <property type="match status" value="1"/>
</dbReference>
<evidence type="ECO:0000259" key="11">
    <source>
        <dbReference type="Pfam" id="PF02880"/>
    </source>
</evidence>
<dbReference type="PRINTS" id="PR00509">
    <property type="entry name" value="PGMPMM"/>
</dbReference>
<evidence type="ECO:0000256" key="5">
    <source>
        <dbReference type="ARBA" id="ARBA00022842"/>
    </source>
</evidence>
<evidence type="ECO:0000256" key="6">
    <source>
        <dbReference type="ARBA" id="ARBA00023235"/>
    </source>
</evidence>
<evidence type="ECO:0000259" key="10">
    <source>
        <dbReference type="Pfam" id="PF02879"/>
    </source>
</evidence>
<evidence type="ECO:0000259" key="9">
    <source>
        <dbReference type="Pfam" id="PF02878"/>
    </source>
</evidence>
<accession>A0A2J6WPQ0</accession>
<evidence type="ECO:0000256" key="1">
    <source>
        <dbReference type="ARBA" id="ARBA00001946"/>
    </source>
</evidence>
<dbReference type="SUPFAM" id="SSF55957">
    <property type="entry name" value="Phosphoglucomutase, C-terminal domain"/>
    <property type="match status" value="1"/>
</dbReference>
<dbReference type="InterPro" id="IPR005844">
    <property type="entry name" value="A-D-PHexomutase_a/b/a-I"/>
</dbReference>
<reference evidence="12 13" key="1">
    <citation type="submission" date="2018-01" db="EMBL/GenBank/DDBJ databases">
        <title>Metagenomic assembled genomes from two thermal pools in the Uzon Caldera, Kamchatka, Russia.</title>
        <authorList>
            <person name="Wilkins L."/>
            <person name="Ettinger C."/>
        </authorList>
    </citation>
    <scope>NUCLEOTIDE SEQUENCE [LARGE SCALE GENOMIC DNA]</scope>
    <source>
        <strain evidence="12">ZAV-04</strain>
    </source>
</reference>
<dbReference type="InterPro" id="IPR016066">
    <property type="entry name" value="A-D-PHexomutase_CS"/>
</dbReference>
<dbReference type="InterPro" id="IPR005845">
    <property type="entry name" value="A-D-PHexomutase_a/b/a-II"/>
</dbReference>
<evidence type="ECO:0000313" key="12">
    <source>
        <dbReference type="EMBL" id="PMP72340.1"/>
    </source>
</evidence>
<evidence type="ECO:0000256" key="2">
    <source>
        <dbReference type="ARBA" id="ARBA00010231"/>
    </source>
</evidence>
<proteinExistence type="inferred from homology"/>
<keyword evidence="5 7" id="KW-0460">Magnesium</keyword>
<dbReference type="PANTHER" id="PTHR43771">
    <property type="entry name" value="PHOSPHOMANNOMUTASE"/>
    <property type="match status" value="1"/>
</dbReference>
<dbReference type="PANTHER" id="PTHR43771:SF2">
    <property type="entry name" value="PHOSPHOMANNOMUTASE_PHOSPHOGLUCOMUTASE"/>
    <property type="match status" value="1"/>
</dbReference>
<dbReference type="InterPro" id="IPR005846">
    <property type="entry name" value="A-D-PHexomutase_a/b/a-III"/>
</dbReference>
<dbReference type="Pfam" id="PF02878">
    <property type="entry name" value="PGM_PMM_I"/>
    <property type="match status" value="1"/>
</dbReference>
<keyword evidence="3" id="KW-0597">Phosphoprotein</keyword>
<keyword evidence="6" id="KW-0413">Isomerase</keyword>
<dbReference type="InterPro" id="IPR036900">
    <property type="entry name" value="A-D-PHexomutase_C_sf"/>
</dbReference>
<dbReference type="SUPFAM" id="SSF53738">
    <property type="entry name" value="Phosphoglucomutase, first 3 domains"/>
    <property type="match status" value="3"/>
</dbReference>
<feature type="domain" description="Alpha-D-phosphohexomutase alpha/beta/alpha" evidence="11">
    <location>
        <begin position="256"/>
        <end position="356"/>
    </location>
</feature>
<protein>
    <submittedName>
        <fullName evidence="12">Phosphomannomutase</fullName>
    </submittedName>
</protein>
<dbReference type="AlphaFoldDB" id="A0A2J6WPQ0"/>
<dbReference type="Pfam" id="PF02879">
    <property type="entry name" value="PGM_PMM_II"/>
    <property type="match status" value="1"/>
</dbReference>
<gene>
    <name evidence="12" type="ORF">C0186_01575</name>
</gene>
<comment type="similarity">
    <text evidence="2 7">Belongs to the phosphohexose mutase family.</text>
</comment>
<evidence type="ECO:0000259" key="8">
    <source>
        <dbReference type="Pfam" id="PF00408"/>
    </source>
</evidence>
<dbReference type="GO" id="GO:0016868">
    <property type="term" value="F:intramolecular phosphotransferase activity"/>
    <property type="evidence" value="ECO:0007669"/>
    <property type="project" value="InterPro"/>
</dbReference>
<dbReference type="Gene3D" id="3.30.310.50">
    <property type="entry name" value="Alpha-D-phosphohexomutase, C-terminal domain"/>
    <property type="match status" value="1"/>
</dbReference>
<dbReference type="CDD" id="cd03089">
    <property type="entry name" value="PMM_PGM"/>
    <property type="match status" value="1"/>
</dbReference>
<keyword evidence="4 7" id="KW-0479">Metal-binding</keyword>
<organism evidence="12 13">
    <name type="scientific">Thermodesulfovibrio aggregans</name>
    <dbReference type="NCBI Taxonomy" id="86166"/>
    <lineage>
        <taxon>Bacteria</taxon>
        <taxon>Pseudomonadati</taxon>
        <taxon>Nitrospirota</taxon>
        <taxon>Thermodesulfovibrionia</taxon>
        <taxon>Thermodesulfovibrionales</taxon>
        <taxon>Thermodesulfovibrionaceae</taxon>
        <taxon>Thermodesulfovibrio</taxon>
    </lineage>
</organism>
<dbReference type="InterPro" id="IPR005841">
    <property type="entry name" value="Alpha-D-phosphohexomutase_SF"/>
</dbReference>
<evidence type="ECO:0000313" key="13">
    <source>
        <dbReference type="Proteomes" id="UP000242288"/>
    </source>
</evidence>
<feature type="domain" description="Alpha-D-phosphohexomutase alpha/beta/alpha" evidence="10">
    <location>
        <begin position="154"/>
        <end position="252"/>
    </location>
</feature>
<evidence type="ECO:0000256" key="7">
    <source>
        <dbReference type="RuleBase" id="RU004326"/>
    </source>
</evidence>
<dbReference type="Gene3D" id="3.40.120.10">
    <property type="entry name" value="Alpha-D-Glucose-1,6-Bisphosphate, subunit A, domain 3"/>
    <property type="match status" value="3"/>
</dbReference>
<dbReference type="InterPro" id="IPR016055">
    <property type="entry name" value="A-D-PHexomutase_a/b/a-I/II/III"/>
</dbReference>
<feature type="domain" description="Alpha-D-phosphohexomutase alpha/beta/alpha" evidence="9">
    <location>
        <begin position="4"/>
        <end position="137"/>
    </location>
</feature>
<dbReference type="InterPro" id="IPR005843">
    <property type="entry name" value="A-D-PHexomutase_C"/>
</dbReference>
<feature type="domain" description="Alpha-D-phosphohexomutase C-terminal" evidence="8">
    <location>
        <begin position="374"/>
        <end position="443"/>
    </location>
</feature>
<comment type="cofactor">
    <cofactor evidence="1">
        <name>Mg(2+)</name>
        <dbReference type="ChEBI" id="CHEBI:18420"/>
    </cofactor>
</comment>
<dbReference type="Proteomes" id="UP000242288">
    <property type="component" value="Unassembled WGS sequence"/>
</dbReference>
<dbReference type="EMBL" id="PNIO01000010">
    <property type="protein sequence ID" value="PMP72340.1"/>
    <property type="molecule type" value="Genomic_DNA"/>
</dbReference>
<sequence>MEDRIFREYDIRGIYGKDLTENVAYLIGKAFVSLIFNEIGREPKKLSIGMDARLSSEPLKKALIKGITESGVSVIDIGLCPTPVQYFSLFNLPVDGGVMITGSHNPSEFNGFKLSIGKETIYGEKIQTLRKIIENKNFIHSNKIGNIEKYNILDDYINYMINQFKSFEEIKVVVDSGNGTAGIVAPAILKKLGAQVIELYSEPDGRFPNHHPDPVVMKNIQDLINTVIAEKAHVGIGFDGDADRIGVVDEDGDVVWGDRLIIIFARDILQNTPQSKIIGEVKCSQVMYEEIVKFGGTPIMWKTGHSLIKKKMKEEGAVLAGEMSGHIFFSDRYFGYDDAIYAALRLIEIIKKSGKPYGLKKLLKGVKKMQSTPEIRIDCPDEKKFLIVEKIKEHFKQFECNFIDGVRVNFPRGWALIRASNTQPALVLRFEAQTEEDMEDIKTLIHQKLFEVFQFFKIL</sequence>
<dbReference type="GO" id="GO:0000287">
    <property type="term" value="F:magnesium ion binding"/>
    <property type="evidence" value="ECO:0007669"/>
    <property type="project" value="InterPro"/>
</dbReference>
<dbReference type="Pfam" id="PF00408">
    <property type="entry name" value="PGM_PMM_IV"/>
    <property type="match status" value="1"/>
</dbReference>
<dbReference type="Pfam" id="PF02880">
    <property type="entry name" value="PGM_PMM_III"/>
    <property type="match status" value="1"/>
</dbReference>
<name>A0A2J6WPQ0_9BACT</name>
<dbReference type="GO" id="GO:0005975">
    <property type="term" value="P:carbohydrate metabolic process"/>
    <property type="evidence" value="ECO:0007669"/>
    <property type="project" value="InterPro"/>
</dbReference>
<evidence type="ECO:0000256" key="4">
    <source>
        <dbReference type="ARBA" id="ARBA00022723"/>
    </source>
</evidence>